<feature type="region of interest" description="Disordered" evidence="1">
    <location>
        <begin position="159"/>
        <end position="189"/>
    </location>
</feature>
<evidence type="ECO:0000256" key="1">
    <source>
        <dbReference type="SAM" id="MobiDB-lite"/>
    </source>
</evidence>
<organism evidence="2 3">
    <name type="scientific">Cytospora mali</name>
    <name type="common">Apple Valsa canker fungus</name>
    <name type="synonym">Valsa mali</name>
    <dbReference type="NCBI Taxonomy" id="578113"/>
    <lineage>
        <taxon>Eukaryota</taxon>
        <taxon>Fungi</taxon>
        <taxon>Dikarya</taxon>
        <taxon>Ascomycota</taxon>
        <taxon>Pezizomycotina</taxon>
        <taxon>Sordariomycetes</taxon>
        <taxon>Sordariomycetidae</taxon>
        <taxon>Diaporthales</taxon>
        <taxon>Cytosporaceae</taxon>
        <taxon>Cytospora</taxon>
    </lineage>
</organism>
<name>A0A194VRC7_CYTMA</name>
<gene>
    <name evidence="2" type="ORF">VM1G_01559</name>
</gene>
<sequence>MNNYNHPSTQPSPQQFKFWHRIRVYFAQCYHSAQYYQFCDRTYSYHMEKCIQTYYPCYAEACHGSWDDQYFQSNTMCKGCNVVAEELQWPSGDCTSRPRDWRCQLWWDMYQCEPSYEYVVEGYVEKLKRGPRRSWERTPPSSWPGNMFQRLSIRDDVEDRRRGWQEQRGRSLSRSSRMPGRSCLRNGSGSLGIPSPATAYMFVDCGTPKPKKQVHFSSDVGVRYFWKDDVVQSEDTQWS</sequence>
<dbReference type="EMBL" id="CM003099">
    <property type="protein sequence ID" value="KUI66751.1"/>
    <property type="molecule type" value="Genomic_DNA"/>
</dbReference>
<proteinExistence type="predicted"/>
<evidence type="ECO:0000313" key="3">
    <source>
        <dbReference type="Proteomes" id="UP000078559"/>
    </source>
</evidence>
<feature type="compositionally biased region" description="Basic and acidic residues" evidence="1">
    <location>
        <begin position="159"/>
        <end position="169"/>
    </location>
</feature>
<dbReference type="AlphaFoldDB" id="A0A194VRC7"/>
<reference evidence="2" key="1">
    <citation type="submission" date="2014-12" db="EMBL/GenBank/DDBJ databases">
        <title>Genome Sequence of Valsa Canker Pathogens Uncovers a Specific Adaption of Colonization on Woody Bark.</title>
        <authorList>
            <person name="Yin Z."/>
            <person name="Liu H."/>
            <person name="Gao X."/>
            <person name="Li Z."/>
            <person name="Song N."/>
            <person name="Ke X."/>
            <person name="Dai Q."/>
            <person name="Wu Y."/>
            <person name="Sun Y."/>
            <person name="Xu J.-R."/>
            <person name="Kang Z.K."/>
            <person name="Wang L."/>
            <person name="Huang L."/>
        </authorList>
    </citation>
    <scope>NUCLEOTIDE SEQUENCE [LARGE SCALE GENOMIC DNA]</scope>
    <source>
        <strain evidence="2">03-8</strain>
    </source>
</reference>
<protein>
    <submittedName>
        <fullName evidence="2">Uncharacterized protein</fullName>
    </submittedName>
</protein>
<accession>A0A194VRC7</accession>
<dbReference type="Proteomes" id="UP000078559">
    <property type="component" value="Chromosome 2"/>
</dbReference>
<evidence type="ECO:0000313" key="2">
    <source>
        <dbReference type="EMBL" id="KUI66751.1"/>
    </source>
</evidence>
<keyword evidence="3" id="KW-1185">Reference proteome</keyword>